<organism evidence="1 2">
    <name type="scientific">Streblomastix strix</name>
    <dbReference type="NCBI Taxonomy" id="222440"/>
    <lineage>
        <taxon>Eukaryota</taxon>
        <taxon>Metamonada</taxon>
        <taxon>Preaxostyla</taxon>
        <taxon>Oxymonadida</taxon>
        <taxon>Streblomastigidae</taxon>
        <taxon>Streblomastix</taxon>
    </lineage>
</organism>
<name>A0A5J4WQI0_9EUKA</name>
<comment type="caution">
    <text evidence="1">The sequence shown here is derived from an EMBL/GenBank/DDBJ whole genome shotgun (WGS) entry which is preliminary data.</text>
</comment>
<protein>
    <submittedName>
        <fullName evidence="1">Uncharacterized protein</fullName>
    </submittedName>
</protein>
<dbReference type="EMBL" id="SNRW01001443">
    <property type="protein sequence ID" value="KAA6396369.1"/>
    <property type="molecule type" value="Genomic_DNA"/>
</dbReference>
<reference evidence="1 2" key="1">
    <citation type="submission" date="2019-03" db="EMBL/GenBank/DDBJ databases">
        <title>Single cell metagenomics reveals metabolic interactions within the superorganism composed of flagellate Streblomastix strix and complex community of Bacteroidetes bacteria on its surface.</title>
        <authorList>
            <person name="Treitli S.C."/>
            <person name="Kolisko M."/>
            <person name="Husnik F."/>
            <person name="Keeling P."/>
            <person name="Hampl V."/>
        </authorList>
    </citation>
    <scope>NUCLEOTIDE SEQUENCE [LARGE SCALE GENOMIC DNA]</scope>
    <source>
        <strain evidence="1">ST1C</strain>
    </source>
</reference>
<dbReference type="AlphaFoldDB" id="A0A5J4WQI0"/>
<evidence type="ECO:0000313" key="1">
    <source>
        <dbReference type="EMBL" id="KAA6396369.1"/>
    </source>
</evidence>
<dbReference type="Proteomes" id="UP000324800">
    <property type="component" value="Unassembled WGS sequence"/>
</dbReference>
<evidence type="ECO:0000313" key="2">
    <source>
        <dbReference type="Proteomes" id="UP000324800"/>
    </source>
</evidence>
<accession>A0A5J4WQI0</accession>
<gene>
    <name evidence="1" type="ORF">EZS28_008103</name>
</gene>
<proteinExistence type="predicted"/>
<sequence>MSAQELNNEIIDIWGNATGNDEFFNELGEVELRIQSQHGHKDRKNKAEELTILEETAEAFRIPREQLIEQVQQPTFIQNQNMAQTQQSRFQSWQAAQGQPLTAKQQATVDKMKAGAARKRGLLEQAFNDTQLAALTEILDVKKFKHRDIKYNKELRTLPSAQAHICSRKSMAGWRVRNVDPDGPEGPLPNFATVYTDKGKLYSMGGYIPKLESKYDTFQEDYIRNVPKGQRKTTKFFDFMKGKKVPYGKAKIQTDYQRLNPHQHYMSAYVPTMAEEFNQTNGGDLWKLKGAYMYVATAAWDLIVRHMLKIIDAQVNWYAASKETVKQAARVYKNEIATKYFEMVDDDEIALATNIGNLYNSIAQLAYMEKQRKQPMIGYQAQESQMEQD</sequence>